<evidence type="ECO:0000256" key="1">
    <source>
        <dbReference type="ARBA" id="ARBA00007430"/>
    </source>
</evidence>
<reference evidence="4 5" key="1">
    <citation type="submission" date="2018-08" db="EMBL/GenBank/DDBJ databases">
        <title>Sequencing the genomes of 1000 actinobacteria strains.</title>
        <authorList>
            <person name="Klenk H.-P."/>
        </authorList>
    </citation>
    <scope>NUCLEOTIDE SEQUENCE [LARGE SCALE GENOMIC DNA]</scope>
    <source>
        <strain evidence="4 5">DSM 22891</strain>
    </source>
</reference>
<proteinExistence type="inferred from homology"/>
<feature type="transmembrane region" description="Helical" evidence="2">
    <location>
        <begin position="20"/>
        <end position="39"/>
    </location>
</feature>
<keyword evidence="5" id="KW-1185">Reference proteome</keyword>
<comment type="similarity">
    <text evidence="1">Belongs to the polysaccharide synthase family.</text>
</comment>
<dbReference type="Pfam" id="PF13727">
    <property type="entry name" value="CoA_binding_3"/>
    <property type="match status" value="1"/>
</dbReference>
<keyword evidence="2" id="KW-0812">Transmembrane</keyword>
<dbReference type="EMBL" id="QTUC01000001">
    <property type="protein sequence ID" value="REF36117.1"/>
    <property type="molecule type" value="Genomic_DNA"/>
</dbReference>
<dbReference type="SUPFAM" id="SSF51735">
    <property type="entry name" value="NAD(P)-binding Rossmann-fold domains"/>
    <property type="match status" value="2"/>
</dbReference>
<feature type="transmembrane region" description="Helical" evidence="2">
    <location>
        <begin position="51"/>
        <end position="72"/>
    </location>
</feature>
<evidence type="ECO:0000256" key="2">
    <source>
        <dbReference type="SAM" id="Phobius"/>
    </source>
</evidence>
<dbReference type="InterPro" id="IPR003869">
    <property type="entry name" value="Polysac_CapD-like"/>
</dbReference>
<dbReference type="InterPro" id="IPR051203">
    <property type="entry name" value="Polysaccharide_Synthase-Rel"/>
</dbReference>
<dbReference type="PANTHER" id="PTHR43318:SF1">
    <property type="entry name" value="POLYSACCHARIDE BIOSYNTHESIS PROTEIN EPSC-RELATED"/>
    <property type="match status" value="1"/>
</dbReference>
<accession>A0A3D9V3L8</accession>
<gene>
    <name evidence="4" type="ORF">DFJ64_1516</name>
</gene>
<name>A0A3D9V3L8_THECX</name>
<dbReference type="PANTHER" id="PTHR43318">
    <property type="entry name" value="UDP-N-ACETYLGLUCOSAMINE 4,6-DEHYDRATASE"/>
    <property type="match status" value="1"/>
</dbReference>
<evidence type="ECO:0000259" key="3">
    <source>
        <dbReference type="Pfam" id="PF02719"/>
    </source>
</evidence>
<sequence length="610" mass="65881">MSERLSGSVRRVPWSRAGFVVNDLAAWAVSLALATVLRYDGAFDRLDPRGLLIVVGVAVALQLVLGLAAKLYQGGYPVGSFDEVVMLAAVGLSIGACLLVLDLLAVPTRFVPLSVPFGGTFAAVMGMVTARAVIRTLREGTARPTGGARTLVFGAGDGGQQLVRSMLTDPESPYLPVGLIDDDPNKRHLRISGVRVLGTRHDLARIAREVGAEVLVVAIPSGEAPLYREVGREARRCGLEVKVLPRLSELLAPSRISIRDVRDIDVTDLLGRHQIDTDIQAIAGYLTGRRVLVTGAGGSIGAELCRQISRFDPAELMMLDRDESALHAVQLSLTGRALLDTGEVILADIRDRDRILSLFEERRPEVVFHAAALKHLPMLEQYPEEGFKTNVLGSIHVLEAAAKTGVERFVNISTDKAANPTSVLGRSKRIAERLTAYYARLTGNTYLSVRFGNVLGSRGSVLTAFAKQIAEGGPVTVTHPEVTRYFMTIPEAVQLVIQAAAIGRGGEVLILDMGEPVRIVDVARQLIEMANEDVEIVFTGLRPGEKLHEELLGEGETDRRPHHPLISHAEVPELSPDQVELADVIGTKRKDLLDCADGRPVDPVDVSSSR</sequence>
<dbReference type="Gene3D" id="3.40.50.720">
    <property type="entry name" value="NAD(P)-binding Rossmann-like Domain"/>
    <property type="match status" value="2"/>
</dbReference>
<dbReference type="InterPro" id="IPR036291">
    <property type="entry name" value="NAD(P)-bd_dom_sf"/>
</dbReference>
<keyword evidence="2" id="KW-1133">Transmembrane helix</keyword>
<dbReference type="AlphaFoldDB" id="A0A3D9V3L8"/>
<dbReference type="Proteomes" id="UP000256485">
    <property type="component" value="Unassembled WGS sequence"/>
</dbReference>
<feature type="domain" description="Polysaccharide biosynthesis protein CapD-like" evidence="3">
    <location>
        <begin position="291"/>
        <end position="568"/>
    </location>
</feature>
<dbReference type="Pfam" id="PF02719">
    <property type="entry name" value="Polysacc_synt_2"/>
    <property type="match status" value="1"/>
</dbReference>
<organism evidence="4 5">
    <name type="scientific">Thermasporomyces composti</name>
    <dbReference type="NCBI Taxonomy" id="696763"/>
    <lineage>
        <taxon>Bacteria</taxon>
        <taxon>Bacillati</taxon>
        <taxon>Actinomycetota</taxon>
        <taxon>Actinomycetes</taxon>
        <taxon>Propionibacteriales</taxon>
        <taxon>Nocardioidaceae</taxon>
        <taxon>Thermasporomyces</taxon>
    </lineage>
</organism>
<protein>
    <submittedName>
        <fullName evidence="4">FlaA1/EpsC-like NDP-sugar epimerase</fullName>
    </submittedName>
</protein>
<feature type="transmembrane region" description="Helical" evidence="2">
    <location>
        <begin position="113"/>
        <end position="134"/>
    </location>
</feature>
<feature type="transmembrane region" description="Helical" evidence="2">
    <location>
        <begin position="84"/>
        <end position="107"/>
    </location>
</feature>
<comment type="caution">
    <text evidence="4">The sequence shown here is derived from an EMBL/GenBank/DDBJ whole genome shotgun (WGS) entry which is preliminary data.</text>
</comment>
<dbReference type="OrthoDB" id="9803111at2"/>
<dbReference type="CDD" id="cd05237">
    <property type="entry name" value="UDP_invert_4-6DH_SDR_e"/>
    <property type="match status" value="1"/>
</dbReference>
<keyword evidence="2" id="KW-0472">Membrane</keyword>
<evidence type="ECO:0000313" key="5">
    <source>
        <dbReference type="Proteomes" id="UP000256485"/>
    </source>
</evidence>
<dbReference type="RefSeq" id="WP_115849800.1">
    <property type="nucleotide sequence ID" value="NZ_QTUC01000001.1"/>
</dbReference>
<evidence type="ECO:0000313" key="4">
    <source>
        <dbReference type="EMBL" id="REF36117.1"/>
    </source>
</evidence>